<dbReference type="Proteomes" id="UP000469545">
    <property type="component" value="Unassembled WGS sequence"/>
</dbReference>
<evidence type="ECO:0000313" key="2">
    <source>
        <dbReference type="Proteomes" id="UP000469545"/>
    </source>
</evidence>
<gene>
    <name evidence="1" type="ORF">G3I46_09370</name>
</gene>
<dbReference type="RefSeq" id="WP_164139835.1">
    <property type="nucleotide sequence ID" value="NZ_JAAGMB010000202.1"/>
</dbReference>
<name>A0A6N9UJC4_9ACTN</name>
<protein>
    <submittedName>
        <fullName evidence="1">Uncharacterized protein</fullName>
    </submittedName>
</protein>
<dbReference type="AlphaFoldDB" id="A0A6N9UJC4"/>
<dbReference type="EMBL" id="JAAGMB010000202">
    <property type="protein sequence ID" value="NEB16726.1"/>
    <property type="molecule type" value="Genomic_DNA"/>
</dbReference>
<comment type="caution">
    <text evidence="1">The sequence shown here is derived from an EMBL/GenBank/DDBJ whole genome shotgun (WGS) entry which is preliminary data.</text>
</comment>
<organism evidence="1 2">
    <name type="scientific">Streptomyces coelicoflavus</name>
    <dbReference type="NCBI Taxonomy" id="285562"/>
    <lineage>
        <taxon>Bacteria</taxon>
        <taxon>Bacillati</taxon>
        <taxon>Actinomycetota</taxon>
        <taxon>Actinomycetes</taxon>
        <taxon>Kitasatosporales</taxon>
        <taxon>Streptomycetaceae</taxon>
        <taxon>Streptomyces</taxon>
    </lineage>
</organism>
<proteinExistence type="predicted"/>
<evidence type="ECO:0000313" key="1">
    <source>
        <dbReference type="EMBL" id="NEB16726.1"/>
    </source>
</evidence>
<accession>A0A6N9UJC4</accession>
<reference evidence="1 2" key="1">
    <citation type="submission" date="2020-01" db="EMBL/GenBank/DDBJ databases">
        <title>Insect and environment-associated Actinomycetes.</title>
        <authorList>
            <person name="Currrie C."/>
            <person name="Chevrette M."/>
            <person name="Carlson C."/>
            <person name="Stubbendieck R."/>
            <person name="Wendt-Pienkowski E."/>
        </authorList>
    </citation>
    <scope>NUCLEOTIDE SEQUENCE [LARGE SCALE GENOMIC DNA]</scope>
    <source>
        <strain evidence="1 2">SID14172</strain>
    </source>
</reference>
<keyword evidence="2" id="KW-1185">Reference proteome</keyword>
<sequence>MIAKLYARIPPRRFDVARVIDTAKGMTGVERAGCGWHTLLERGLLHGSIRYQGAFAVLDHAPAPWLLGDAALTSSYNTAYERVYPGALSELGIPTAALAGRTAWEQWLYG</sequence>